<keyword evidence="2" id="KW-0963">Cytoplasm</keyword>
<sequence>QLQQWSPVKDTAGAPSVPPQVGYCFHSPKKHPWRPIMGYEEIEPLRFPNLVTGFDRSPEHAARAALYTRYTQYEWNQNSIKNYNESDAKRNFSERVRSDIMRMLRETDEIGTQGQRDSGRRIGERITDTTFWRNEVSIEMERLVATCEKLNDTRRQLERAIAGIEGPLHIVQECLYHREKRQGRYPKPCHIGIRELALLSP</sequence>
<comment type="subcellular location">
    <subcellularLocation>
        <location evidence="3">Cytoplasm</location>
        <location evidence="3">Cytoskeleton</location>
        <location evidence="3">Cilium axoneme</location>
    </subcellularLocation>
</comment>
<keyword evidence="3" id="KW-0969">Cilium</keyword>
<dbReference type="STRING" id="104452.A0A0L7L4D8"/>
<evidence type="ECO:0000256" key="2">
    <source>
        <dbReference type="ARBA" id="ARBA00022490"/>
    </source>
</evidence>
<dbReference type="Pfam" id="PF03148">
    <property type="entry name" value="Tektin"/>
    <property type="match status" value="1"/>
</dbReference>
<dbReference type="InterPro" id="IPR048256">
    <property type="entry name" value="Tektin-like"/>
</dbReference>
<dbReference type="GO" id="GO:0060294">
    <property type="term" value="P:cilium movement involved in cell motility"/>
    <property type="evidence" value="ECO:0007669"/>
    <property type="project" value="UniProtKB-UniRule"/>
</dbReference>
<comment type="similarity">
    <text evidence="1 3">Belongs to the tektin family.</text>
</comment>
<comment type="caution">
    <text evidence="5">The sequence shown here is derived from an EMBL/GenBank/DDBJ whole genome shotgun (WGS) entry which is preliminary data.</text>
</comment>
<keyword evidence="4" id="KW-0175">Coiled coil</keyword>
<name>A0A0L7L4D8_OPEBR</name>
<evidence type="ECO:0000256" key="1">
    <source>
        <dbReference type="ARBA" id="ARBA00007209"/>
    </source>
</evidence>
<dbReference type="GO" id="GO:0015630">
    <property type="term" value="C:microtubule cytoskeleton"/>
    <property type="evidence" value="ECO:0007669"/>
    <property type="project" value="UniProtKB-UniRule"/>
</dbReference>
<reference evidence="5 6" key="1">
    <citation type="journal article" date="2015" name="Genome Biol. Evol.">
        <title>The genome of winter moth (Operophtera brumata) provides a genomic perspective on sexual dimorphism and phenology.</title>
        <authorList>
            <person name="Derks M.F."/>
            <person name="Smit S."/>
            <person name="Salis L."/>
            <person name="Schijlen E."/>
            <person name="Bossers A."/>
            <person name="Mateman C."/>
            <person name="Pijl A.S."/>
            <person name="de Ridder D."/>
            <person name="Groenen M.A."/>
            <person name="Visser M.E."/>
            <person name="Megens H.J."/>
        </authorList>
    </citation>
    <scope>NUCLEOTIDE SEQUENCE [LARGE SCALE GENOMIC DNA]</scope>
    <source>
        <strain evidence="5">WM2013NL</strain>
        <tissue evidence="5">Head and thorax</tissue>
    </source>
</reference>
<dbReference type="Proteomes" id="UP000037510">
    <property type="component" value="Unassembled WGS sequence"/>
</dbReference>
<feature type="non-terminal residue" evidence="5">
    <location>
        <position position="1"/>
    </location>
</feature>
<dbReference type="GO" id="GO:0005930">
    <property type="term" value="C:axoneme"/>
    <property type="evidence" value="ECO:0007669"/>
    <property type="project" value="UniProtKB-SubCell"/>
</dbReference>
<dbReference type="InterPro" id="IPR000435">
    <property type="entry name" value="Tektins"/>
</dbReference>
<keyword evidence="3" id="KW-0282">Flagellum</keyword>
<feature type="coiled-coil region" evidence="4">
    <location>
        <begin position="133"/>
        <end position="160"/>
    </location>
</feature>
<keyword evidence="6" id="KW-1185">Reference proteome</keyword>
<evidence type="ECO:0000256" key="3">
    <source>
        <dbReference type="RuleBase" id="RU367040"/>
    </source>
</evidence>
<accession>A0A0L7L4D8</accession>
<proteinExistence type="inferred from homology"/>
<dbReference type="PANTHER" id="PTHR19960:SF11">
    <property type="entry name" value="TEKTIN"/>
    <property type="match status" value="1"/>
</dbReference>
<dbReference type="EMBL" id="JTDY01003038">
    <property type="protein sequence ID" value="KOB70275.1"/>
    <property type="molecule type" value="Genomic_DNA"/>
</dbReference>
<dbReference type="GO" id="GO:0060271">
    <property type="term" value="P:cilium assembly"/>
    <property type="evidence" value="ECO:0007669"/>
    <property type="project" value="UniProtKB-UniRule"/>
</dbReference>
<gene>
    <name evidence="5" type="ORF">OBRU01_15583</name>
</gene>
<evidence type="ECO:0000256" key="4">
    <source>
        <dbReference type="SAM" id="Coils"/>
    </source>
</evidence>
<evidence type="ECO:0000313" key="5">
    <source>
        <dbReference type="EMBL" id="KOB70275.1"/>
    </source>
</evidence>
<dbReference type="GO" id="GO:0005634">
    <property type="term" value="C:nucleus"/>
    <property type="evidence" value="ECO:0007669"/>
    <property type="project" value="TreeGrafter"/>
</dbReference>
<dbReference type="PANTHER" id="PTHR19960">
    <property type="entry name" value="TEKTIN"/>
    <property type="match status" value="1"/>
</dbReference>
<dbReference type="AlphaFoldDB" id="A0A0L7L4D8"/>
<keyword evidence="3" id="KW-0966">Cell projection</keyword>
<protein>
    <recommendedName>
        <fullName evidence="3">Tektin</fullName>
    </recommendedName>
</protein>
<organism evidence="5 6">
    <name type="scientific">Operophtera brumata</name>
    <name type="common">Winter moth</name>
    <name type="synonym">Phalaena brumata</name>
    <dbReference type="NCBI Taxonomy" id="104452"/>
    <lineage>
        <taxon>Eukaryota</taxon>
        <taxon>Metazoa</taxon>
        <taxon>Ecdysozoa</taxon>
        <taxon>Arthropoda</taxon>
        <taxon>Hexapoda</taxon>
        <taxon>Insecta</taxon>
        <taxon>Pterygota</taxon>
        <taxon>Neoptera</taxon>
        <taxon>Endopterygota</taxon>
        <taxon>Lepidoptera</taxon>
        <taxon>Glossata</taxon>
        <taxon>Ditrysia</taxon>
        <taxon>Geometroidea</taxon>
        <taxon>Geometridae</taxon>
        <taxon>Larentiinae</taxon>
        <taxon>Operophtera</taxon>
    </lineage>
</organism>
<evidence type="ECO:0000313" key="6">
    <source>
        <dbReference type="Proteomes" id="UP000037510"/>
    </source>
</evidence>